<dbReference type="GO" id="GO:0008124">
    <property type="term" value="F:4-alpha-hydroxytetrahydrobiopterin dehydratase activity"/>
    <property type="evidence" value="ECO:0007669"/>
    <property type="project" value="UniProtKB-EC"/>
</dbReference>
<reference evidence="6 7" key="1">
    <citation type="journal article" date="2015" name="Genome Announc.">
        <title>Draft Genome Sequence and Gene Annotation of the Entomopathogenic Fungus Verticillium hemipterigenum.</title>
        <authorList>
            <person name="Horn F."/>
            <person name="Habel A."/>
            <person name="Scharf D.H."/>
            <person name="Dworschak J."/>
            <person name="Brakhage A.A."/>
            <person name="Guthke R."/>
            <person name="Hertweck C."/>
            <person name="Linde J."/>
        </authorList>
    </citation>
    <scope>NUCLEOTIDE SEQUENCE [LARGE SCALE GENOMIC DNA]</scope>
</reference>
<dbReference type="EMBL" id="CDHN01000002">
    <property type="protein sequence ID" value="CEJ84373.1"/>
    <property type="molecule type" value="Genomic_DNA"/>
</dbReference>
<dbReference type="GO" id="GO:0006729">
    <property type="term" value="P:tetrahydrobiopterin biosynthetic process"/>
    <property type="evidence" value="ECO:0007669"/>
    <property type="project" value="InterPro"/>
</dbReference>
<evidence type="ECO:0000256" key="1">
    <source>
        <dbReference type="ARBA" id="ARBA00001554"/>
    </source>
</evidence>
<gene>
    <name evidence="6" type="ORF">VHEMI03457</name>
</gene>
<evidence type="ECO:0000256" key="2">
    <source>
        <dbReference type="ARBA" id="ARBA00006472"/>
    </source>
</evidence>
<dbReference type="CDD" id="cd00488">
    <property type="entry name" value="PCD_DCoH"/>
    <property type="match status" value="1"/>
</dbReference>
<comment type="catalytic activity">
    <reaction evidence="1">
        <text>(4aS,6R)-4a-hydroxy-L-erythro-5,6,7,8-tetrahydrobiopterin = (6R)-L-erythro-6,7-dihydrobiopterin + H2O</text>
        <dbReference type="Rhea" id="RHEA:11920"/>
        <dbReference type="ChEBI" id="CHEBI:15377"/>
        <dbReference type="ChEBI" id="CHEBI:15642"/>
        <dbReference type="ChEBI" id="CHEBI:43120"/>
        <dbReference type="EC" id="4.2.1.96"/>
    </reaction>
</comment>
<name>A0A0A1TAU9_9HYPO</name>
<keyword evidence="7" id="KW-1185">Reference proteome</keyword>
<dbReference type="Proteomes" id="UP000039046">
    <property type="component" value="Unassembled WGS sequence"/>
</dbReference>
<comment type="similarity">
    <text evidence="2">Belongs to the pterin-4-alpha-carbinolamine dehydratase family.</text>
</comment>
<dbReference type="EC" id="4.2.1.96" evidence="3"/>
<dbReference type="OrthoDB" id="277398at2759"/>
<proteinExistence type="inferred from homology"/>
<dbReference type="Gene3D" id="3.30.1360.20">
    <property type="entry name" value="Transcriptional coactivator/pterin dehydratase"/>
    <property type="match status" value="1"/>
</dbReference>
<dbReference type="Pfam" id="PF01329">
    <property type="entry name" value="Pterin_4a"/>
    <property type="match status" value="1"/>
</dbReference>
<dbReference type="InterPro" id="IPR001533">
    <property type="entry name" value="Pterin_deHydtase"/>
</dbReference>
<accession>A0A0A1TAU9</accession>
<dbReference type="InterPro" id="IPR036428">
    <property type="entry name" value="PCD_sf"/>
</dbReference>
<sequence length="172" mass="18615">MNPIRSIGSSVLSHSTKPSIRCPTIARALSVMSQPRFSPGTNEAAAAETVSGLVTPMGLWSLTKDGQALERTFKFKTFGKTWDFMTAVSLQCKLKNHHPEWSNVYNTTFIRWTTHSPKGLSEKDITLASLCDAIAKDFGELEPESGSQSCSLTGLADQVVTSAGTDCCTPKK</sequence>
<dbReference type="PANTHER" id="PTHR12599:SF0">
    <property type="entry name" value="PTERIN-4-ALPHA-CARBINOLAMINE DEHYDRATASE"/>
    <property type="match status" value="1"/>
</dbReference>
<evidence type="ECO:0000313" key="6">
    <source>
        <dbReference type="EMBL" id="CEJ84373.1"/>
    </source>
</evidence>
<evidence type="ECO:0000256" key="3">
    <source>
        <dbReference type="ARBA" id="ARBA00013252"/>
    </source>
</evidence>
<dbReference type="SUPFAM" id="SSF55248">
    <property type="entry name" value="PCD-like"/>
    <property type="match status" value="1"/>
</dbReference>
<organism evidence="6 7">
    <name type="scientific">[Torrubiella] hemipterigena</name>
    <dbReference type="NCBI Taxonomy" id="1531966"/>
    <lineage>
        <taxon>Eukaryota</taxon>
        <taxon>Fungi</taxon>
        <taxon>Dikarya</taxon>
        <taxon>Ascomycota</taxon>
        <taxon>Pezizomycotina</taxon>
        <taxon>Sordariomycetes</taxon>
        <taxon>Hypocreomycetidae</taxon>
        <taxon>Hypocreales</taxon>
        <taxon>Clavicipitaceae</taxon>
        <taxon>Clavicipitaceae incertae sedis</taxon>
        <taxon>'Torrubiella' clade</taxon>
    </lineage>
</organism>
<dbReference type="STRING" id="1531966.A0A0A1TAU9"/>
<evidence type="ECO:0000256" key="5">
    <source>
        <dbReference type="ARBA" id="ARBA00030497"/>
    </source>
</evidence>
<dbReference type="HOGENOM" id="CLU_081974_1_0_1"/>
<protein>
    <recommendedName>
        <fullName evidence="3">4a-hydroxytetrahydrobiopterin dehydratase</fullName>
        <ecNumber evidence="3">4.2.1.96</ecNumber>
    </recommendedName>
    <alternativeName>
        <fullName evidence="5">4-alpha-hydroxy-tetrahydropterin dehydratase</fullName>
    </alternativeName>
</protein>
<dbReference type="AlphaFoldDB" id="A0A0A1TAU9"/>
<keyword evidence="4" id="KW-0456">Lyase</keyword>
<evidence type="ECO:0000256" key="4">
    <source>
        <dbReference type="ARBA" id="ARBA00023239"/>
    </source>
</evidence>
<dbReference type="PANTHER" id="PTHR12599">
    <property type="entry name" value="PTERIN-4-ALPHA-CARBINOLAMINE DEHYDRATASE"/>
    <property type="match status" value="1"/>
</dbReference>
<evidence type="ECO:0000313" key="7">
    <source>
        <dbReference type="Proteomes" id="UP000039046"/>
    </source>
</evidence>